<evidence type="ECO:0000313" key="3">
    <source>
        <dbReference type="Proteomes" id="UP001597387"/>
    </source>
</evidence>
<dbReference type="EMBL" id="JBHUHZ010000003">
    <property type="protein sequence ID" value="MFD2164144.1"/>
    <property type="molecule type" value="Genomic_DNA"/>
</dbReference>
<keyword evidence="3" id="KW-1185">Reference proteome</keyword>
<keyword evidence="1" id="KW-0732">Signal</keyword>
<dbReference type="SMART" id="SM00710">
    <property type="entry name" value="PbH1"/>
    <property type="match status" value="4"/>
</dbReference>
<sequence length="343" mass="36243">MKKNNLFMGAFLKVTAVAAMMVIAGCSKTDHSVNEDDSVISGGGKSSATVKAYTNEVRSNGAGGFIWRINNVDQGTTSSLATAINNCIGTGNRDVHVVTGGTIGHQINLQPGLNLYCHNVSLKKGHTGYGFFRDGSGGIKIYDMVLTQTGGMGIRTSRASDIYIQNVRIYGGSIGIRIDSHPSRPYEDGRWVYRVHIQDCRFENGSSHGLETYGVDGFKGYGLVARNMGECGVLLNKTINGTLGTVNAYRCNNGGGYAGLRLANSCSNVTTDMLYADQCGRGYFVLSGSNNTTLKNCRITNGTGIGVWLENVVNCKVLAGCTNDGVAVTGSGSYANVSTSGCP</sequence>
<organism evidence="2 3">
    <name type="scientific">Paradesertivirga mongoliensis</name>
    <dbReference type="NCBI Taxonomy" id="2100740"/>
    <lineage>
        <taxon>Bacteria</taxon>
        <taxon>Pseudomonadati</taxon>
        <taxon>Bacteroidota</taxon>
        <taxon>Sphingobacteriia</taxon>
        <taxon>Sphingobacteriales</taxon>
        <taxon>Sphingobacteriaceae</taxon>
        <taxon>Paradesertivirga</taxon>
    </lineage>
</organism>
<evidence type="ECO:0000256" key="1">
    <source>
        <dbReference type="SAM" id="SignalP"/>
    </source>
</evidence>
<dbReference type="Proteomes" id="UP001597387">
    <property type="component" value="Unassembled WGS sequence"/>
</dbReference>
<accession>A0ABW4ZQN3</accession>
<comment type="caution">
    <text evidence="2">The sequence shown here is derived from an EMBL/GenBank/DDBJ whole genome shotgun (WGS) entry which is preliminary data.</text>
</comment>
<evidence type="ECO:0000313" key="2">
    <source>
        <dbReference type="EMBL" id="MFD2164144.1"/>
    </source>
</evidence>
<dbReference type="PROSITE" id="PS51257">
    <property type="entry name" value="PROKAR_LIPOPROTEIN"/>
    <property type="match status" value="1"/>
</dbReference>
<dbReference type="RefSeq" id="WP_255904480.1">
    <property type="nucleotide sequence ID" value="NZ_JAFMZO010000004.1"/>
</dbReference>
<feature type="chain" id="PRO_5047462903" evidence="1">
    <location>
        <begin position="19"/>
        <end position="343"/>
    </location>
</feature>
<name>A0ABW4ZQN3_9SPHI</name>
<dbReference type="InterPro" id="IPR006626">
    <property type="entry name" value="PbH1"/>
</dbReference>
<gene>
    <name evidence="2" type="ORF">ACFSJU_17175</name>
</gene>
<proteinExistence type="predicted"/>
<dbReference type="InterPro" id="IPR012334">
    <property type="entry name" value="Pectin_lyas_fold"/>
</dbReference>
<feature type="signal peptide" evidence="1">
    <location>
        <begin position="1"/>
        <end position="18"/>
    </location>
</feature>
<protein>
    <submittedName>
        <fullName evidence="2">Right-handed parallel beta-helix repeat-containing protein</fullName>
    </submittedName>
</protein>
<reference evidence="3" key="1">
    <citation type="journal article" date="2019" name="Int. J. Syst. Evol. Microbiol.">
        <title>The Global Catalogue of Microorganisms (GCM) 10K type strain sequencing project: providing services to taxonomists for standard genome sequencing and annotation.</title>
        <authorList>
            <consortium name="The Broad Institute Genomics Platform"/>
            <consortium name="The Broad Institute Genome Sequencing Center for Infectious Disease"/>
            <person name="Wu L."/>
            <person name="Ma J."/>
        </authorList>
    </citation>
    <scope>NUCLEOTIDE SEQUENCE [LARGE SCALE GENOMIC DNA]</scope>
    <source>
        <strain evidence="3">KCTC 42217</strain>
    </source>
</reference>
<dbReference type="InterPro" id="IPR011050">
    <property type="entry name" value="Pectin_lyase_fold/virulence"/>
</dbReference>
<dbReference type="SUPFAM" id="SSF51126">
    <property type="entry name" value="Pectin lyase-like"/>
    <property type="match status" value="2"/>
</dbReference>
<dbReference type="Gene3D" id="2.160.20.10">
    <property type="entry name" value="Single-stranded right-handed beta-helix, Pectin lyase-like"/>
    <property type="match status" value="1"/>
</dbReference>